<dbReference type="EMBL" id="CP054719">
    <property type="protein sequence ID" value="QOL19410.1"/>
    <property type="molecule type" value="Genomic_DNA"/>
</dbReference>
<evidence type="ECO:0000313" key="2">
    <source>
        <dbReference type="Proteomes" id="UP000594001"/>
    </source>
</evidence>
<dbReference type="Proteomes" id="UP000594001">
    <property type="component" value="Chromosome"/>
</dbReference>
<name>A0A7L9RS27_9PROT</name>
<organism evidence="1 2">
    <name type="scientific">Candidatus Bodocaedibacter vickermanii</name>
    <dbReference type="NCBI Taxonomy" id="2741701"/>
    <lineage>
        <taxon>Bacteria</taxon>
        <taxon>Pseudomonadati</taxon>
        <taxon>Pseudomonadota</taxon>
        <taxon>Alphaproteobacteria</taxon>
        <taxon>Holosporales</taxon>
        <taxon>Candidatus Paracaedibacteraceae</taxon>
        <taxon>Candidatus Bodocaedibacter</taxon>
    </lineage>
</organism>
<proteinExistence type="predicted"/>
<keyword evidence="2" id="KW-1185">Reference proteome</keyword>
<sequence length="153" mass="17410">MINLLKAVLFVCLQGTMISASTEMTIMDNESYIQLRCIHMPSVHVAKENIITLNVPRLATNQTLAQFILGALLAQGRVSSTAARVHMSLYTRDLNNTIRALTMHEKNVFWLRVADRDKKMGQVKELSQLPLSFVDMLRSYFLILHVDETFSKL</sequence>
<dbReference type="KEGG" id="pbal:CPBP_00162"/>
<accession>A0A7L9RS27</accession>
<dbReference type="AlphaFoldDB" id="A0A7L9RS27"/>
<protein>
    <submittedName>
        <fullName evidence="1">Uncharacterized protein</fullName>
    </submittedName>
</protein>
<gene>
    <name evidence="1" type="ORF">CPBP_00162</name>
</gene>
<evidence type="ECO:0000313" key="1">
    <source>
        <dbReference type="EMBL" id="QOL19410.1"/>
    </source>
</evidence>
<dbReference type="RefSeq" id="WP_350332163.1">
    <property type="nucleotide sequence ID" value="NZ_CP054719.1"/>
</dbReference>
<reference evidence="1 2" key="1">
    <citation type="submission" date="2020-06" db="EMBL/GenBank/DDBJ databases">
        <title>The endosymbiont of the kinetoplastid Bodo saltans is a Paracaedibacter-like alpha-proteobacterium possessing a putative toxin-antitoxin system.</title>
        <authorList>
            <person name="Midha S."/>
            <person name="Rigden D.J."/>
            <person name="Siozios S."/>
            <person name="Hurst G.D.D."/>
            <person name="Jackson A.P."/>
        </authorList>
    </citation>
    <scope>NUCLEOTIDE SEQUENCE [LARGE SCALE GENOMIC DNA]</scope>
    <source>
        <strain evidence="1">Lake Konstanz</strain>
    </source>
</reference>